<protein>
    <submittedName>
        <fullName evidence="2">DegV family protein</fullName>
    </submittedName>
</protein>
<dbReference type="InterPro" id="IPR050270">
    <property type="entry name" value="DegV_domain_contain"/>
</dbReference>
<dbReference type="PANTHER" id="PTHR33434:SF2">
    <property type="entry name" value="FATTY ACID-BINDING PROTEIN TM_1468"/>
    <property type="match status" value="1"/>
</dbReference>
<dbReference type="AlphaFoldDB" id="A0A7X2MY00"/>
<keyword evidence="3" id="KW-1185">Reference proteome</keyword>
<proteinExistence type="predicted"/>
<dbReference type="EMBL" id="VULX01000007">
    <property type="protein sequence ID" value="MSR91168.1"/>
    <property type="molecule type" value="Genomic_DNA"/>
</dbReference>
<dbReference type="NCBIfam" id="TIGR00762">
    <property type="entry name" value="DegV"/>
    <property type="match status" value="1"/>
</dbReference>
<dbReference type="Proteomes" id="UP000460287">
    <property type="component" value="Unassembled WGS sequence"/>
</dbReference>
<accession>A0A7X2MY00</accession>
<evidence type="ECO:0000313" key="3">
    <source>
        <dbReference type="Proteomes" id="UP000460287"/>
    </source>
</evidence>
<evidence type="ECO:0000313" key="2">
    <source>
        <dbReference type="EMBL" id="MSR91168.1"/>
    </source>
</evidence>
<evidence type="ECO:0000256" key="1">
    <source>
        <dbReference type="ARBA" id="ARBA00023121"/>
    </source>
</evidence>
<dbReference type="PROSITE" id="PS51482">
    <property type="entry name" value="DEGV"/>
    <property type="match status" value="1"/>
</dbReference>
<dbReference type="PANTHER" id="PTHR33434">
    <property type="entry name" value="DEGV DOMAIN-CONTAINING PROTEIN DR_1986-RELATED"/>
    <property type="match status" value="1"/>
</dbReference>
<dbReference type="SUPFAM" id="SSF82549">
    <property type="entry name" value="DAK1/DegV-like"/>
    <property type="match status" value="1"/>
</dbReference>
<dbReference type="InterPro" id="IPR003797">
    <property type="entry name" value="DegV"/>
</dbReference>
<sequence>MAVKIVVDSTSYIPEDIKKQYDISTISLNFIFGDESVREIDIDNSTFYKEMDEKGEIPTSSQPSIDEMYTAFENIVKEGNDVVAVVISSDMSGTYSSAHLVKNMILEKYENAKIEIIDSRTNCMQMGFVAIEAAKKAEEGAAIEEVVERAEFVKNHSEFLFLPDTLTYLKKGGRIGGAAALFGSILQIKPILTVVDGKTTVFDKVRTKKKAVDRLLNHIMEVSKTKKIKEVVVHHINIEEEGQHLADRIEEALGIKARVCSIGPVIGLHVGPGSIGIAYYTEN</sequence>
<organism evidence="2 3">
    <name type="scientific">Inconstantimicrobium porci</name>
    <dbReference type="NCBI Taxonomy" id="2652291"/>
    <lineage>
        <taxon>Bacteria</taxon>
        <taxon>Bacillati</taxon>
        <taxon>Bacillota</taxon>
        <taxon>Clostridia</taxon>
        <taxon>Eubacteriales</taxon>
        <taxon>Clostridiaceae</taxon>
        <taxon>Inconstantimicrobium</taxon>
    </lineage>
</organism>
<dbReference type="Pfam" id="PF02645">
    <property type="entry name" value="DegV"/>
    <property type="match status" value="1"/>
</dbReference>
<dbReference type="RefSeq" id="WP_154531044.1">
    <property type="nucleotide sequence ID" value="NZ_JAQXTV010000227.1"/>
</dbReference>
<comment type="caution">
    <text evidence="2">The sequence shown here is derived from an EMBL/GenBank/DDBJ whole genome shotgun (WGS) entry which is preliminary data.</text>
</comment>
<reference evidence="2 3" key="1">
    <citation type="submission" date="2019-08" db="EMBL/GenBank/DDBJ databases">
        <title>In-depth cultivation of the pig gut microbiome towards novel bacterial diversity and tailored functional studies.</title>
        <authorList>
            <person name="Wylensek D."/>
            <person name="Hitch T.C.A."/>
            <person name="Clavel T."/>
        </authorList>
    </citation>
    <scope>NUCLEOTIDE SEQUENCE [LARGE SCALE GENOMIC DNA]</scope>
    <source>
        <strain evidence="2 3">WCA-383-APC-5B</strain>
    </source>
</reference>
<dbReference type="Gene3D" id="3.30.1180.10">
    <property type="match status" value="1"/>
</dbReference>
<dbReference type="Gene3D" id="3.40.50.10170">
    <property type="match status" value="1"/>
</dbReference>
<gene>
    <name evidence="2" type="ORF">FYJ33_07020</name>
</gene>
<dbReference type="InterPro" id="IPR043168">
    <property type="entry name" value="DegV_C"/>
</dbReference>
<dbReference type="GO" id="GO:0008289">
    <property type="term" value="F:lipid binding"/>
    <property type="evidence" value="ECO:0007669"/>
    <property type="project" value="UniProtKB-KW"/>
</dbReference>
<name>A0A7X2MY00_9CLOT</name>
<keyword evidence="1" id="KW-0446">Lipid-binding</keyword>